<comment type="caution">
    <text evidence="2">The sequence shown here is derived from an EMBL/GenBank/DDBJ whole genome shotgun (WGS) entry which is preliminary data.</text>
</comment>
<evidence type="ECO:0000313" key="3">
    <source>
        <dbReference type="Proteomes" id="UP000649829"/>
    </source>
</evidence>
<dbReference type="RefSeq" id="WP_028286656.1">
    <property type="nucleotide sequence ID" value="NZ_BMLF01000007.1"/>
</dbReference>
<proteinExistence type="predicted"/>
<feature type="transmembrane region" description="Helical" evidence="1">
    <location>
        <begin position="25"/>
        <end position="44"/>
    </location>
</feature>
<keyword evidence="1" id="KW-1133">Transmembrane helix</keyword>
<evidence type="ECO:0000313" key="2">
    <source>
        <dbReference type="EMBL" id="GGM15613.1"/>
    </source>
</evidence>
<dbReference type="AlphaFoldDB" id="A0A917TCJ6"/>
<evidence type="ECO:0000256" key="1">
    <source>
        <dbReference type="SAM" id="Phobius"/>
    </source>
</evidence>
<evidence type="ECO:0008006" key="4">
    <source>
        <dbReference type="Google" id="ProtNLM"/>
    </source>
</evidence>
<gene>
    <name evidence="2" type="ORF">GCM10011534_42050</name>
</gene>
<keyword evidence="1" id="KW-0812">Transmembrane</keyword>
<feature type="transmembrane region" description="Helical" evidence="1">
    <location>
        <begin position="64"/>
        <end position="87"/>
    </location>
</feature>
<keyword evidence="3" id="KW-1185">Reference proteome</keyword>
<organism evidence="2 3">
    <name type="scientific">Pseudooceanicola nanhaiensis</name>
    <dbReference type="NCBI Taxonomy" id="375761"/>
    <lineage>
        <taxon>Bacteria</taxon>
        <taxon>Pseudomonadati</taxon>
        <taxon>Pseudomonadota</taxon>
        <taxon>Alphaproteobacteria</taxon>
        <taxon>Rhodobacterales</taxon>
        <taxon>Paracoccaceae</taxon>
        <taxon>Pseudooceanicola</taxon>
    </lineage>
</organism>
<accession>A0A917TCJ6</accession>
<reference evidence="2" key="2">
    <citation type="submission" date="2020-09" db="EMBL/GenBank/DDBJ databases">
        <authorList>
            <person name="Sun Q."/>
            <person name="Zhou Y."/>
        </authorList>
    </citation>
    <scope>NUCLEOTIDE SEQUENCE</scope>
    <source>
        <strain evidence="2">CGMCC 1.6293</strain>
    </source>
</reference>
<sequence>MDTTTLAEAYSGITLNRYSLITAELILLIILPLCALTGVLVGRWQRGWRMSRGLDVDVSVGDTTLGAILALLGLILAFTFGNALSTFQGHKETLLREANALGTAFLRTDYLPEPGATELKRALYDYANSRIFPDQPLAGDRAALFAFIGRTLEAQSKLWPLTVEATQRDDVPAPVRTFMAGAMNDVLDAHLIRVQSFNVPVADASQSMTLMIAIIALLLLGGREGLAGHSINWRTFVFPAMLWVVMCTILDTQRGQEGLVQEDDGVMLATIRDMEQALAR</sequence>
<protein>
    <recommendedName>
        <fullName evidence="4">DUF4239 domain-containing protein</fullName>
    </recommendedName>
</protein>
<keyword evidence="1" id="KW-0472">Membrane</keyword>
<dbReference type="Proteomes" id="UP000649829">
    <property type="component" value="Unassembled WGS sequence"/>
</dbReference>
<dbReference type="EMBL" id="BMLF01000007">
    <property type="protein sequence ID" value="GGM15613.1"/>
    <property type="molecule type" value="Genomic_DNA"/>
</dbReference>
<name>A0A917TCJ6_9RHOB</name>
<reference evidence="2" key="1">
    <citation type="journal article" date="2014" name="Int. J. Syst. Evol. Microbiol.">
        <title>Complete genome sequence of Corynebacterium casei LMG S-19264T (=DSM 44701T), isolated from a smear-ripened cheese.</title>
        <authorList>
            <consortium name="US DOE Joint Genome Institute (JGI-PGF)"/>
            <person name="Walter F."/>
            <person name="Albersmeier A."/>
            <person name="Kalinowski J."/>
            <person name="Ruckert C."/>
        </authorList>
    </citation>
    <scope>NUCLEOTIDE SEQUENCE</scope>
    <source>
        <strain evidence="2">CGMCC 1.6293</strain>
    </source>
</reference>